<gene>
    <name evidence="1" type="ORF">P3T76_015928</name>
</gene>
<protein>
    <submittedName>
        <fullName evidence="1">Uncharacterized protein</fullName>
    </submittedName>
</protein>
<proteinExistence type="predicted"/>
<dbReference type="Proteomes" id="UP001259832">
    <property type="component" value="Unassembled WGS sequence"/>
</dbReference>
<evidence type="ECO:0000313" key="1">
    <source>
        <dbReference type="EMBL" id="KAK1928564.1"/>
    </source>
</evidence>
<dbReference type="SUPFAM" id="SSF52058">
    <property type="entry name" value="L domain-like"/>
    <property type="match status" value="1"/>
</dbReference>
<comment type="caution">
    <text evidence="1">The sequence shown here is derived from an EMBL/GenBank/DDBJ whole genome shotgun (WGS) entry which is preliminary data.</text>
</comment>
<keyword evidence="2" id="KW-1185">Reference proteome</keyword>
<name>A0AAD9FYF3_9STRA</name>
<organism evidence="1 2">
    <name type="scientific">Phytophthora citrophthora</name>
    <dbReference type="NCBI Taxonomy" id="4793"/>
    <lineage>
        <taxon>Eukaryota</taxon>
        <taxon>Sar</taxon>
        <taxon>Stramenopiles</taxon>
        <taxon>Oomycota</taxon>
        <taxon>Peronosporomycetes</taxon>
        <taxon>Peronosporales</taxon>
        <taxon>Peronosporaceae</taxon>
        <taxon>Phytophthora</taxon>
    </lineage>
</organism>
<dbReference type="AlphaFoldDB" id="A0AAD9FYF3"/>
<dbReference type="EMBL" id="JASMQC010000061">
    <property type="protein sequence ID" value="KAK1928564.1"/>
    <property type="molecule type" value="Genomic_DNA"/>
</dbReference>
<reference evidence="1" key="1">
    <citation type="submission" date="2023-08" db="EMBL/GenBank/DDBJ databases">
        <title>Reference Genome Resource for the Citrus Pathogen Phytophthora citrophthora.</title>
        <authorList>
            <person name="Moller H."/>
            <person name="Coetzee B."/>
            <person name="Rose L.J."/>
            <person name="Van Niekerk J.M."/>
        </authorList>
    </citation>
    <scope>NUCLEOTIDE SEQUENCE</scope>
    <source>
        <strain evidence="1">STE-U-9442</strain>
    </source>
</reference>
<sequence length="264" mass="29670">MPDMLTEFSRLQLLKLYNSTTTNWDHSAALSGRHHPNLVMLFLVRVNMTDGELPVGLQGNDFPKSLMDIEFCVTNLRGLPDDLDLKWPKSGTIYFEASNLTTVPLALTSISPYLLSLAVNPISDIPGTLLNRKTGYLNVGSTLISNLPETVDISPLFKMRVDHTNISFFWDWVDPMITNDGLVYNSLPTILATGTPYCLELQQILSEKRSNFSVPWSQGQSRSLLNVSPDNLETLKKAVSCEAWPLTLYPIEFEDIYSRIRIDA</sequence>
<evidence type="ECO:0000313" key="2">
    <source>
        <dbReference type="Proteomes" id="UP001259832"/>
    </source>
</evidence>
<accession>A0AAD9FYF3</accession>